<dbReference type="Proteomes" id="UP000499080">
    <property type="component" value="Unassembled WGS sequence"/>
</dbReference>
<evidence type="ECO:0000313" key="1">
    <source>
        <dbReference type="EMBL" id="GBN78962.1"/>
    </source>
</evidence>
<accession>A0A4Y2RSY1</accession>
<gene>
    <name evidence="1" type="ORF">AVEN_143442_1</name>
</gene>
<dbReference type="EMBL" id="BGPR01018360">
    <property type="protein sequence ID" value="GBN78962.1"/>
    <property type="molecule type" value="Genomic_DNA"/>
</dbReference>
<organism evidence="1 2">
    <name type="scientific">Araneus ventricosus</name>
    <name type="common">Orbweaver spider</name>
    <name type="synonym">Epeira ventricosa</name>
    <dbReference type="NCBI Taxonomy" id="182803"/>
    <lineage>
        <taxon>Eukaryota</taxon>
        <taxon>Metazoa</taxon>
        <taxon>Ecdysozoa</taxon>
        <taxon>Arthropoda</taxon>
        <taxon>Chelicerata</taxon>
        <taxon>Arachnida</taxon>
        <taxon>Araneae</taxon>
        <taxon>Araneomorphae</taxon>
        <taxon>Entelegynae</taxon>
        <taxon>Araneoidea</taxon>
        <taxon>Araneidae</taxon>
        <taxon>Araneus</taxon>
    </lineage>
</organism>
<reference evidence="1 2" key="1">
    <citation type="journal article" date="2019" name="Sci. Rep.">
        <title>Orb-weaving spider Araneus ventricosus genome elucidates the spidroin gene catalogue.</title>
        <authorList>
            <person name="Kono N."/>
            <person name="Nakamura H."/>
            <person name="Ohtoshi R."/>
            <person name="Moran D.A.P."/>
            <person name="Shinohara A."/>
            <person name="Yoshida Y."/>
            <person name="Fujiwara M."/>
            <person name="Mori M."/>
            <person name="Tomita M."/>
            <person name="Arakawa K."/>
        </authorList>
    </citation>
    <scope>NUCLEOTIDE SEQUENCE [LARGE SCALE GENOMIC DNA]</scope>
</reference>
<keyword evidence="2" id="KW-1185">Reference proteome</keyword>
<sequence length="107" mass="12150">MFVVGRSSPSRHWMLMRREHLHPPDRPNSWVISSSGKVLEVHHSNYTFGTVHRVDNGPKIEIVGDGGEGIYFKISIVLYARSNLNNQASQQPDLYKAFIIDNSTNTQ</sequence>
<protein>
    <submittedName>
        <fullName evidence="1">Uncharacterized protein</fullName>
    </submittedName>
</protein>
<comment type="caution">
    <text evidence="1">The sequence shown here is derived from an EMBL/GenBank/DDBJ whole genome shotgun (WGS) entry which is preliminary data.</text>
</comment>
<dbReference type="AlphaFoldDB" id="A0A4Y2RSY1"/>
<proteinExistence type="predicted"/>
<evidence type="ECO:0000313" key="2">
    <source>
        <dbReference type="Proteomes" id="UP000499080"/>
    </source>
</evidence>
<name>A0A4Y2RSY1_ARAVE</name>